<proteinExistence type="predicted"/>
<keyword evidence="1" id="KW-0175">Coiled coil</keyword>
<dbReference type="Proteomes" id="UP000266183">
    <property type="component" value="Chromosome"/>
</dbReference>
<evidence type="ECO:0000313" key="4">
    <source>
        <dbReference type="Proteomes" id="UP000266183"/>
    </source>
</evidence>
<dbReference type="RefSeq" id="WP_119755751.1">
    <property type="nucleotide sequence ID" value="NZ_CP032382.1"/>
</dbReference>
<sequence>MSWDELVETIKKQWPVSVALIIVLSWPMYAIAERLVQSKLDSYQVKIETLEDKLKEQTESMKKLQEKNSNLKIVISENETNYASLKSN</sequence>
<keyword evidence="2" id="KW-1133">Transmembrane helix</keyword>
<name>A0A385SUL9_9BACT</name>
<dbReference type="AlphaFoldDB" id="A0A385SUL9"/>
<gene>
    <name evidence="3" type="ORF">D4L85_18805</name>
</gene>
<reference evidence="4" key="1">
    <citation type="submission" date="2018-09" db="EMBL/GenBank/DDBJ databases">
        <title>Chryseolinea sp. KIS68-18 isolated from soil.</title>
        <authorList>
            <person name="Weon H.-Y."/>
            <person name="Kwon S.-W."/>
            <person name="Lee S.A."/>
        </authorList>
    </citation>
    <scope>NUCLEOTIDE SEQUENCE [LARGE SCALE GENOMIC DNA]</scope>
    <source>
        <strain evidence="4">KIS68-18</strain>
    </source>
</reference>
<organism evidence="3 4">
    <name type="scientific">Chryseolinea soli</name>
    <dbReference type="NCBI Taxonomy" id="2321403"/>
    <lineage>
        <taxon>Bacteria</taxon>
        <taxon>Pseudomonadati</taxon>
        <taxon>Bacteroidota</taxon>
        <taxon>Cytophagia</taxon>
        <taxon>Cytophagales</taxon>
        <taxon>Fulvivirgaceae</taxon>
        <taxon>Chryseolinea</taxon>
    </lineage>
</organism>
<evidence type="ECO:0000313" key="3">
    <source>
        <dbReference type="EMBL" id="AYB32498.1"/>
    </source>
</evidence>
<feature type="coiled-coil region" evidence="1">
    <location>
        <begin position="33"/>
        <end position="81"/>
    </location>
</feature>
<dbReference type="EMBL" id="CP032382">
    <property type="protein sequence ID" value="AYB32498.1"/>
    <property type="molecule type" value="Genomic_DNA"/>
</dbReference>
<keyword evidence="2" id="KW-0472">Membrane</keyword>
<feature type="transmembrane region" description="Helical" evidence="2">
    <location>
        <begin position="14"/>
        <end position="32"/>
    </location>
</feature>
<dbReference type="KEGG" id="chk:D4L85_18805"/>
<evidence type="ECO:0000256" key="2">
    <source>
        <dbReference type="SAM" id="Phobius"/>
    </source>
</evidence>
<accession>A0A385SUL9</accession>
<protein>
    <submittedName>
        <fullName evidence="3">Uncharacterized protein</fullName>
    </submittedName>
</protein>
<keyword evidence="2" id="KW-0812">Transmembrane</keyword>
<keyword evidence="4" id="KW-1185">Reference proteome</keyword>
<evidence type="ECO:0000256" key="1">
    <source>
        <dbReference type="SAM" id="Coils"/>
    </source>
</evidence>